<feature type="region of interest" description="Disordered" evidence="1">
    <location>
        <begin position="1"/>
        <end position="52"/>
    </location>
</feature>
<evidence type="ECO:0000259" key="2">
    <source>
        <dbReference type="Pfam" id="PF03713"/>
    </source>
</evidence>
<dbReference type="InterPro" id="IPR005183">
    <property type="entry name" value="DUF305_CopM-like"/>
</dbReference>
<organism evidence="3 4">
    <name type="scientific">Zhihengliuella alba</name>
    <dbReference type="NCBI Taxonomy" id="547018"/>
    <lineage>
        <taxon>Bacteria</taxon>
        <taxon>Bacillati</taxon>
        <taxon>Actinomycetota</taxon>
        <taxon>Actinomycetes</taxon>
        <taxon>Micrococcales</taxon>
        <taxon>Micrococcaceae</taxon>
        <taxon>Zhihengliuella</taxon>
    </lineage>
</organism>
<evidence type="ECO:0000313" key="4">
    <source>
        <dbReference type="Proteomes" id="UP001501536"/>
    </source>
</evidence>
<dbReference type="PANTHER" id="PTHR36933">
    <property type="entry name" value="SLL0788 PROTEIN"/>
    <property type="match status" value="1"/>
</dbReference>
<dbReference type="InterPro" id="IPR012347">
    <property type="entry name" value="Ferritin-like"/>
</dbReference>
<name>A0ABP7DIQ5_9MICC</name>
<dbReference type="Pfam" id="PF03713">
    <property type="entry name" value="DUF305"/>
    <property type="match status" value="1"/>
</dbReference>
<evidence type="ECO:0000256" key="1">
    <source>
        <dbReference type="SAM" id="MobiDB-lite"/>
    </source>
</evidence>
<sequence>MIGSLALTACGPTAPDPAPDSAAHSGGHGAPAEGTPSDASAEAGTTADSGHNDADVTFAATMIPHHRQALEMSEIMLAKEDLPPAVRDLAERIKAAQGPEIEAMDSWLEAWGAAAGDHGDHAMDGMLTEEQLQQLESADGPQAAEQFLAGMIEHHRGAVEMAEQELEAGRNADALALADRVIADQTAEIEEMEGLLAELKQ</sequence>
<dbReference type="Proteomes" id="UP001501536">
    <property type="component" value="Unassembled WGS sequence"/>
</dbReference>
<dbReference type="EMBL" id="BAABCJ010000002">
    <property type="protein sequence ID" value="GAA3704712.1"/>
    <property type="molecule type" value="Genomic_DNA"/>
</dbReference>
<proteinExistence type="predicted"/>
<feature type="domain" description="DUF305" evidence="2">
    <location>
        <begin position="55"/>
        <end position="196"/>
    </location>
</feature>
<protein>
    <submittedName>
        <fullName evidence="3">DUF305 domain-containing protein</fullName>
    </submittedName>
</protein>
<gene>
    <name evidence="3" type="ORF">GCM10022377_17950</name>
</gene>
<dbReference type="PANTHER" id="PTHR36933:SF1">
    <property type="entry name" value="SLL0788 PROTEIN"/>
    <property type="match status" value="1"/>
</dbReference>
<reference evidence="4" key="1">
    <citation type="journal article" date="2019" name="Int. J. Syst. Evol. Microbiol.">
        <title>The Global Catalogue of Microorganisms (GCM) 10K type strain sequencing project: providing services to taxonomists for standard genome sequencing and annotation.</title>
        <authorList>
            <consortium name="The Broad Institute Genomics Platform"/>
            <consortium name="The Broad Institute Genome Sequencing Center for Infectious Disease"/>
            <person name="Wu L."/>
            <person name="Ma J."/>
        </authorList>
    </citation>
    <scope>NUCLEOTIDE SEQUENCE [LARGE SCALE GENOMIC DNA]</scope>
    <source>
        <strain evidence="4">JCM 16961</strain>
    </source>
</reference>
<comment type="caution">
    <text evidence="3">The sequence shown here is derived from an EMBL/GenBank/DDBJ whole genome shotgun (WGS) entry which is preliminary data.</text>
</comment>
<dbReference type="Gene3D" id="1.20.1260.10">
    <property type="match status" value="1"/>
</dbReference>
<evidence type="ECO:0000313" key="3">
    <source>
        <dbReference type="EMBL" id="GAA3704712.1"/>
    </source>
</evidence>
<keyword evidence="4" id="KW-1185">Reference proteome</keyword>
<accession>A0ABP7DIQ5</accession>